<comment type="caution">
    <text evidence="1">The sequence shown here is derived from an EMBL/GenBank/DDBJ whole genome shotgun (WGS) entry which is preliminary data.</text>
</comment>
<evidence type="ECO:0000313" key="1">
    <source>
        <dbReference type="EMBL" id="KAK7502137.1"/>
    </source>
</evidence>
<feature type="non-terminal residue" evidence="1">
    <location>
        <position position="1"/>
    </location>
</feature>
<organism evidence="1 2">
    <name type="scientific">Batillaria attramentaria</name>
    <dbReference type="NCBI Taxonomy" id="370345"/>
    <lineage>
        <taxon>Eukaryota</taxon>
        <taxon>Metazoa</taxon>
        <taxon>Spiralia</taxon>
        <taxon>Lophotrochozoa</taxon>
        <taxon>Mollusca</taxon>
        <taxon>Gastropoda</taxon>
        <taxon>Caenogastropoda</taxon>
        <taxon>Sorbeoconcha</taxon>
        <taxon>Cerithioidea</taxon>
        <taxon>Batillariidae</taxon>
        <taxon>Batillaria</taxon>
    </lineage>
</organism>
<accession>A0ABD0LT72</accession>
<name>A0ABD0LT72_9CAEN</name>
<proteinExistence type="predicted"/>
<protein>
    <submittedName>
        <fullName evidence="1">Uncharacterized protein</fullName>
    </submittedName>
</protein>
<gene>
    <name evidence="1" type="ORF">BaRGS_00006501</name>
</gene>
<keyword evidence="2" id="KW-1185">Reference proteome</keyword>
<evidence type="ECO:0000313" key="2">
    <source>
        <dbReference type="Proteomes" id="UP001519460"/>
    </source>
</evidence>
<dbReference type="AlphaFoldDB" id="A0ABD0LT72"/>
<reference evidence="1 2" key="1">
    <citation type="journal article" date="2023" name="Sci. Data">
        <title>Genome assembly of the Korean intertidal mud-creeper Batillaria attramentaria.</title>
        <authorList>
            <person name="Patra A.K."/>
            <person name="Ho P.T."/>
            <person name="Jun S."/>
            <person name="Lee S.J."/>
            <person name="Kim Y."/>
            <person name="Won Y.J."/>
        </authorList>
    </citation>
    <scope>NUCLEOTIDE SEQUENCE [LARGE SCALE GENOMIC DNA]</scope>
    <source>
        <strain evidence="1">Wonlab-2016</strain>
    </source>
</reference>
<dbReference type="EMBL" id="JACVVK020000027">
    <property type="protein sequence ID" value="KAK7502137.1"/>
    <property type="molecule type" value="Genomic_DNA"/>
</dbReference>
<sequence>ACELRKVVERAREGGKLASPRLCTCDTVGPVTTVHCEKSHVHTVPDNRAGVASAAGLQVDAITSALQAKKSRQGEINEAADHTVAGDPSVTFLHRLFRRTRLLIKAAVPVSSHRSGPQDGSWGH</sequence>
<dbReference type="Proteomes" id="UP001519460">
    <property type="component" value="Unassembled WGS sequence"/>
</dbReference>